<name>A0A2B7WZH6_9EURO</name>
<keyword evidence="2" id="KW-1185">Reference proteome</keyword>
<evidence type="ECO:0008006" key="3">
    <source>
        <dbReference type="Google" id="ProtNLM"/>
    </source>
</evidence>
<sequence>MAVPGDLARHFAFLNDAKVNQLQKLVCTSGNHIPPDSCEAVCSLSQFLRYCPNARSEISDLGQLENAVLKEYKETGNFELGLMHVALVRRPINKLTINDFRVSSLGRETLKITCNLLDWRVENNNVNTTVWTNTGEREIKLTVGRLISTIFPQLRWYFCTVCYEHFHHHEREWRNHEKTKHTPNTYFSCTIDITEPDAATTSKCWYHFGGHEEFYNHLLLKHGRNDQDAKASHKQWREYEGRFWYGFCGTIFPTDKGVDATMDKRLDHLNDHFRHGSPDIDKWLPLLKCNEDREIGMRQLVKSSSS</sequence>
<proteinExistence type="predicted"/>
<accession>A0A2B7WZH6</accession>
<dbReference type="AlphaFoldDB" id="A0A2B7WZH6"/>
<dbReference type="Proteomes" id="UP000224080">
    <property type="component" value="Unassembled WGS sequence"/>
</dbReference>
<comment type="caution">
    <text evidence="1">The sequence shown here is derived from an EMBL/GenBank/DDBJ whole genome shotgun (WGS) entry which is preliminary data.</text>
</comment>
<organism evidence="1 2">
    <name type="scientific">Blastomyces parvus</name>
    <dbReference type="NCBI Taxonomy" id="2060905"/>
    <lineage>
        <taxon>Eukaryota</taxon>
        <taxon>Fungi</taxon>
        <taxon>Dikarya</taxon>
        <taxon>Ascomycota</taxon>
        <taxon>Pezizomycotina</taxon>
        <taxon>Eurotiomycetes</taxon>
        <taxon>Eurotiomycetidae</taxon>
        <taxon>Onygenales</taxon>
        <taxon>Ajellomycetaceae</taxon>
        <taxon>Blastomyces</taxon>
    </lineage>
</organism>
<evidence type="ECO:0000313" key="2">
    <source>
        <dbReference type="Proteomes" id="UP000224080"/>
    </source>
</evidence>
<gene>
    <name evidence="1" type="ORF">GX51_04945</name>
</gene>
<reference evidence="1 2" key="1">
    <citation type="submission" date="2017-10" db="EMBL/GenBank/DDBJ databases">
        <title>Comparative genomics in systemic dimorphic fungi from Ajellomycetaceae.</title>
        <authorList>
            <person name="Munoz J.F."/>
            <person name="Mcewen J.G."/>
            <person name="Clay O.K."/>
            <person name="Cuomo C.A."/>
        </authorList>
    </citation>
    <scope>NUCLEOTIDE SEQUENCE [LARGE SCALE GENOMIC DNA]</scope>
    <source>
        <strain evidence="1 2">UAMH130</strain>
    </source>
</reference>
<protein>
    <recommendedName>
        <fullName evidence="3">C2H2-type domain-containing protein</fullName>
    </recommendedName>
</protein>
<evidence type="ECO:0000313" key="1">
    <source>
        <dbReference type="EMBL" id="PGH01892.1"/>
    </source>
</evidence>
<dbReference type="EMBL" id="PDNC01000066">
    <property type="protein sequence ID" value="PGH01892.1"/>
    <property type="molecule type" value="Genomic_DNA"/>
</dbReference>